<evidence type="ECO:0000256" key="4">
    <source>
        <dbReference type="ARBA" id="ARBA00022737"/>
    </source>
</evidence>
<dbReference type="AlphaFoldDB" id="K0WRP1"/>
<evidence type="ECO:0000256" key="3">
    <source>
        <dbReference type="ARBA" id="ARBA00022729"/>
    </source>
</evidence>
<dbReference type="InterPro" id="IPR011050">
    <property type="entry name" value="Pectin_lyase_fold/virulence"/>
</dbReference>
<dbReference type="STRING" id="742726.HMPREF9448_02724"/>
<accession>K0WRP1</accession>
<dbReference type="RefSeq" id="WP_008863097.1">
    <property type="nucleotide sequence ID" value="NZ_JH815206.1"/>
</dbReference>
<dbReference type="InterPro" id="IPR057275">
    <property type="entry name" value="Beta-barrel_GLAA-B_I"/>
</dbReference>
<evidence type="ECO:0000256" key="6">
    <source>
        <dbReference type="ARBA" id="ARBA00023295"/>
    </source>
</evidence>
<dbReference type="SUPFAM" id="SSF51126">
    <property type="entry name" value="Pectin lyase-like"/>
    <property type="match status" value="1"/>
</dbReference>
<feature type="domain" description="GLAA-B beta-barrel" evidence="8">
    <location>
        <begin position="354"/>
        <end position="418"/>
    </location>
</feature>
<reference evidence="9 10" key="1">
    <citation type="submission" date="2012-08" db="EMBL/GenBank/DDBJ databases">
        <title>The Genome Sequence of Barnesiella intestinihominis YIT 11860.</title>
        <authorList>
            <consortium name="The Broad Institute Genome Sequencing Platform"/>
            <person name="Earl A."/>
            <person name="Ward D."/>
            <person name="Feldgarden M."/>
            <person name="Gevers D."/>
            <person name="Morotomi M."/>
            <person name="Walker B."/>
            <person name="Young S.K."/>
            <person name="Zeng Q."/>
            <person name="Gargeya S."/>
            <person name="Fitzgerald M."/>
            <person name="Haas B."/>
            <person name="Abouelleil A."/>
            <person name="Alvarado L."/>
            <person name="Arachchi H.M."/>
            <person name="Berlin A.M."/>
            <person name="Chapman S.B."/>
            <person name="Goldberg J."/>
            <person name="Griggs A."/>
            <person name="Gujja S."/>
            <person name="Hansen M."/>
            <person name="Howarth C."/>
            <person name="Imamovic A."/>
            <person name="Larimer J."/>
            <person name="McCowen C."/>
            <person name="Montmayeur A."/>
            <person name="Murphy C."/>
            <person name="Neiman D."/>
            <person name="Pearson M."/>
            <person name="Priest M."/>
            <person name="Roberts A."/>
            <person name="Saif S."/>
            <person name="Shea T."/>
            <person name="Sisk P."/>
            <person name="Sykes S."/>
            <person name="Wortman J."/>
            <person name="Nusbaum C."/>
            <person name="Birren B."/>
        </authorList>
    </citation>
    <scope>NUCLEOTIDE SEQUENCE [LARGE SCALE GENOMIC DNA]</scope>
    <source>
        <strain evidence="9 10">YIT 11860</strain>
    </source>
</reference>
<dbReference type="Pfam" id="PF23764">
    <property type="entry name" value="Beta-barrel_GLAA-B_II"/>
    <property type="match status" value="1"/>
</dbReference>
<dbReference type="InterPro" id="IPR006626">
    <property type="entry name" value="PbH1"/>
</dbReference>
<comment type="caution">
    <text evidence="9">The sequence shown here is derived from an EMBL/GenBank/DDBJ whole genome shotgun (WGS) entry which is preliminary data.</text>
</comment>
<evidence type="ECO:0000313" key="9">
    <source>
        <dbReference type="EMBL" id="EJZ62043.1"/>
    </source>
</evidence>
<dbReference type="eggNOG" id="COG5434">
    <property type="taxonomic scope" value="Bacteria"/>
</dbReference>
<evidence type="ECO:0000256" key="1">
    <source>
        <dbReference type="ARBA" id="ARBA00001255"/>
    </source>
</evidence>
<dbReference type="HOGENOM" id="CLU_017693_0_0_10"/>
<dbReference type="Proteomes" id="UP000006044">
    <property type="component" value="Unassembled WGS sequence"/>
</dbReference>
<keyword evidence="4" id="KW-0677">Repeat</keyword>
<evidence type="ECO:0000259" key="8">
    <source>
        <dbReference type="Pfam" id="PF23764"/>
    </source>
</evidence>
<evidence type="ECO:0000256" key="5">
    <source>
        <dbReference type="ARBA" id="ARBA00022801"/>
    </source>
</evidence>
<sequence>MGTKFSTRVWVSVVGIASIFLGSKGYADTVISVADFGLKPDTRENAVAYVQKAIEACRGKEPVTLVFPEGRYDFWPQYAHEKNYYETNTYDVFPKRLAMLFEGLHNITVDGNGSQFVMHDRIQPITVENCDGVTLKNFSIDWDIPLTAQARVTKVGSDFFEIEINVLESPYIIEDGKLVFVGEGWKSALGSMIEFESDTHFVVPGTGDLVLGRNWRDYTAVSPRYGIVRLSRKGGFERYPAEGNWLVLRHSTRDHAGIFICGSHDVRLSDVQVYHTAGLGILAQYSSDIAFKKVSVEPNAAKGRILSGHDDGFHLMGCKGKITVDSCRWAGLMDDPINVHGTCVRVVKVLSSDKVVCRFMHDMSKGMEWGFPGDKVGMIENNTMRTVATANIRSFKAIDEYEFELELTSDLPEEIGVGAALENLTWTPDVDIRNSFFGSCRARGLLVSTPGKVVIENNVFESSGSAILIAGDANYWYESGAVKDVLIKGNDFRYPCMSSMYQFCEAIISIEPEIPQPDTKYPFHSNIRIENNTFNPFDYPILYAKSVDGISFTGNVIQRNTTYKPFHKRKAAVTLVKCRRAKIKDNKIIGDVLGAPGGKLSIVKE</sequence>
<dbReference type="Pfam" id="PF23763">
    <property type="entry name" value="Beta-barrel_GLAA-B_I"/>
    <property type="match status" value="1"/>
</dbReference>
<dbReference type="GeneID" id="77849901"/>
<gene>
    <name evidence="9" type="ORF">HMPREF9448_02724</name>
</gene>
<dbReference type="SMART" id="SM00710">
    <property type="entry name" value="PbH1"/>
    <property type="match status" value="4"/>
</dbReference>
<keyword evidence="5" id="KW-0378">Hydrolase</keyword>
<keyword evidence="6" id="KW-0326">Glycosidase</keyword>
<feature type="domain" description="GLAA-B beta-barrel" evidence="7">
    <location>
        <begin position="148"/>
        <end position="246"/>
    </location>
</feature>
<dbReference type="EMBL" id="ADLE01000018">
    <property type="protein sequence ID" value="EJZ62043.1"/>
    <property type="molecule type" value="Genomic_DNA"/>
</dbReference>
<evidence type="ECO:0000259" key="7">
    <source>
        <dbReference type="Pfam" id="PF23763"/>
    </source>
</evidence>
<keyword evidence="10" id="KW-1185">Reference proteome</keyword>
<protein>
    <submittedName>
        <fullName evidence="9">Uncharacterized protein</fullName>
    </submittedName>
</protein>
<keyword evidence="3" id="KW-0732">Signal</keyword>
<name>K0WRP1_9BACT</name>
<organism evidence="9 10">
    <name type="scientific">Barnesiella intestinihominis YIT 11860</name>
    <dbReference type="NCBI Taxonomy" id="742726"/>
    <lineage>
        <taxon>Bacteria</taxon>
        <taxon>Pseudomonadati</taxon>
        <taxon>Bacteroidota</taxon>
        <taxon>Bacteroidia</taxon>
        <taxon>Bacteroidales</taxon>
        <taxon>Barnesiellaceae</taxon>
        <taxon>Barnesiella</taxon>
    </lineage>
</organism>
<dbReference type="InterPro" id="IPR056441">
    <property type="entry name" value="Beta-barrel_GLAA-B_II"/>
</dbReference>
<evidence type="ECO:0000256" key="2">
    <source>
        <dbReference type="ARBA" id="ARBA00001271"/>
    </source>
</evidence>
<proteinExistence type="predicted"/>
<dbReference type="InterPro" id="IPR012334">
    <property type="entry name" value="Pectin_lyas_fold"/>
</dbReference>
<comment type="catalytic activity">
    <reaction evidence="2">
        <text>Hydrolysis of terminal, non-reducing branched (1-&gt;3)-alpha-D-galactosidic residues, producing free D-galactose.</text>
        <dbReference type="EC" id="3.2.1.n1"/>
    </reaction>
</comment>
<dbReference type="Gene3D" id="2.160.20.10">
    <property type="entry name" value="Single-stranded right-handed beta-helix, Pectin lyase-like"/>
    <property type="match status" value="3"/>
</dbReference>
<dbReference type="PATRIC" id="fig|742726.3.peg.2839"/>
<dbReference type="OrthoDB" id="9807299at2"/>
<evidence type="ECO:0000313" key="10">
    <source>
        <dbReference type="Proteomes" id="UP000006044"/>
    </source>
</evidence>
<comment type="catalytic activity">
    <reaction evidence="1">
        <text>Hydrolysis of terminal, non-reducing alpha-D-galactose residues in alpha-D-galactosides, including galactose oligosaccharides, galactomannans and galactolipids.</text>
        <dbReference type="EC" id="3.2.1.22"/>
    </reaction>
</comment>
<dbReference type="GO" id="GO:0004557">
    <property type="term" value="F:alpha-galactosidase activity"/>
    <property type="evidence" value="ECO:0007669"/>
    <property type="project" value="UniProtKB-EC"/>
</dbReference>